<dbReference type="Proteomes" id="UP000001302">
    <property type="component" value="Chromosome"/>
</dbReference>
<evidence type="ECO:0000313" key="9">
    <source>
        <dbReference type="Proteomes" id="UP000001302"/>
    </source>
</evidence>
<dbReference type="PANTHER" id="PTHR33992">
    <property type="entry name" value="RIBONUCLEASE P PROTEIN COMPONENT"/>
    <property type="match status" value="1"/>
</dbReference>
<keyword evidence="3 6" id="KW-0255">Endonuclease</keyword>
<evidence type="ECO:0000256" key="3">
    <source>
        <dbReference type="ARBA" id="ARBA00022759"/>
    </source>
</evidence>
<dbReference type="EC" id="3.1.26.5" evidence="6 7"/>
<dbReference type="GO" id="GO:0030677">
    <property type="term" value="C:ribonuclease P complex"/>
    <property type="evidence" value="ECO:0007669"/>
    <property type="project" value="TreeGrafter"/>
</dbReference>
<keyword evidence="5 6" id="KW-0694">RNA-binding</keyword>
<dbReference type="GO" id="GO:0004526">
    <property type="term" value="F:ribonuclease P activity"/>
    <property type="evidence" value="ECO:0007669"/>
    <property type="project" value="UniProtKB-UniRule"/>
</dbReference>
<dbReference type="Pfam" id="PF00825">
    <property type="entry name" value="Ribonuclease_P"/>
    <property type="match status" value="1"/>
</dbReference>
<dbReference type="NCBIfam" id="TIGR00188">
    <property type="entry name" value="rnpA"/>
    <property type="match status" value="1"/>
</dbReference>
<evidence type="ECO:0000256" key="4">
    <source>
        <dbReference type="ARBA" id="ARBA00022801"/>
    </source>
</evidence>
<comment type="similarity">
    <text evidence="6">Belongs to the RnpA family.</text>
</comment>
<comment type="catalytic activity">
    <reaction evidence="6">
        <text>Endonucleolytic cleavage of RNA, removing 5'-extranucleotides from tRNA precursor.</text>
        <dbReference type="EC" id="3.1.26.5"/>
    </reaction>
</comment>
<dbReference type="GO" id="GO:0000049">
    <property type="term" value="F:tRNA binding"/>
    <property type="evidence" value="ECO:0007669"/>
    <property type="project" value="UniProtKB-UniRule"/>
</dbReference>
<dbReference type="OrthoDB" id="9810867at2"/>
<gene>
    <name evidence="6" type="primary">rnpA</name>
    <name evidence="8" type="ordered locus">PB2503_13179</name>
</gene>
<sequence length="112" mass="12532">MGASRVERLTKRRDFLSLRRGRRINRPTFLLQVAPNDLSATRIGFTVTKKHGNAVRRNRLKRRLRAAVESLSSSSVKPGYDLNFIARPALGARPWPLLLDDVRGALVEAGAL</sequence>
<dbReference type="eggNOG" id="COG0594">
    <property type="taxonomic scope" value="Bacteria"/>
</dbReference>
<evidence type="ECO:0000256" key="2">
    <source>
        <dbReference type="ARBA" id="ARBA00022722"/>
    </source>
</evidence>
<keyword evidence="1 6" id="KW-0819">tRNA processing</keyword>
<evidence type="ECO:0000256" key="5">
    <source>
        <dbReference type="ARBA" id="ARBA00022884"/>
    </source>
</evidence>
<dbReference type="HOGENOM" id="CLU_117179_6_2_5"/>
<evidence type="ECO:0000256" key="1">
    <source>
        <dbReference type="ARBA" id="ARBA00022694"/>
    </source>
</evidence>
<dbReference type="GO" id="GO:0001682">
    <property type="term" value="P:tRNA 5'-leader removal"/>
    <property type="evidence" value="ECO:0007669"/>
    <property type="project" value="UniProtKB-UniRule"/>
</dbReference>
<dbReference type="PANTHER" id="PTHR33992:SF1">
    <property type="entry name" value="RIBONUCLEASE P PROTEIN COMPONENT"/>
    <property type="match status" value="1"/>
</dbReference>
<dbReference type="InterPro" id="IPR014721">
    <property type="entry name" value="Ribsml_uS5_D2-typ_fold_subgr"/>
</dbReference>
<proteinExistence type="inferred from homology"/>
<evidence type="ECO:0000256" key="7">
    <source>
        <dbReference type="NCBIfam" id="TIGR00188"/>
    </source>
</evidence>
<dbReference type="HAMAP" id="MF_00227">
    <property type="entry name" value="RNase_P"/>
    <property type="match status" value="1"/>
</dbReference>
<keyword evidence="4 6" id="KW-0378">Hydrolase</keyword>
<dbReference type="SUPFAM" id="SSF54211">
    <property type="entry name" value="Ribosomal protein S5 domain 2-like"/>
    <property type="match status" value="1"/>
</dbReference>
<dbReference type="KEGG" id="pbr:PB2503_13179"/>
<keyword evidence="9" id="KW-1185">Reference proteome</keyword>
<name>E0TGR4_PARBH</name>
<comment type="subunit">
    <text evidence="6">Consists of a catalytic RNA component (M1 or rnpB) and a protein subunit.</text>
</comment>
<comment type="function">
    <text evidence="6">RNaseP catalyzes the removal of the 5'-leader sequence from pre-tRNA to produce the mature 5'-terminus. It can also cleave other RNA substrates such as 4.5S RNA. The protein component plays an auxiliary but essential role in vivo by binding to the 5'-leader sequence and broadening the substrate specificity of the ribozyme.</text>
</comment>
<dbReference type="AlphaFoldDB" id="E0TGR4"/>
<dbReference type="GO" id="GO:0042781">
    <property type="term" value="F:3'-tRNA processing endoribonuclease activity"/>
    <property type="evidence" value="ECO:0007669"/>
    <property type="project" value="TreeGrafter"/>
</dbReference>
<reference evidence="9" key="1">
    <citation type="submission" date="2010-08" db="EMBL/GenBank/DDBJ databases">
        <title>Genome sequence of Parvularcula bermudensis HTCC2503.</title>
        <authorList>
            <person name="Kang D.-M."/>
            <person name="Oh H.-M."/>
            <person name="Cho J.-C."/>
        </authorList>
    </citation>
    <scope>NUCLEOTIDE SEQUENCE [LARGE SCALE GENOMIC DNA]</scope>
    <source>
        <strain evidence="9">ATCC BAA-594 / HTCC2503 / KCTC 12087</strain>
    </source>
</reference>
<dbReference type="RefSeq" id="WP_013301647.1">
    <property type="nucleotide sequence ID" value="NC_014414.1"/>
</dbReference>
<protein>
    <recommendedName>
        <fullName evidence="6 7">Ribonuclease P protein component</fullName>
        <shortName evidence="6">RNase P protein</shortName>
        <shortName evidence="6">RNaseP protein</shortName>
        <ecNumber evidence="6 7">3.1.26.5</ecNumber>
    </recommendedName>
    <alternativeName>
        <fullName evidence="6">Protein C5</fullName>
    </alternativeName>
</protein>
<dbReference type="Gene3D" id="3.30.230.10">
    <property type="match status" value="1"/>
</dbReference>
<evidence type="ECO:0000313" key="8">
    <source>
        <dbReference type="EMBL" id="ADM10673.1"/>
    </source>
</evidence>
<organism evidence="8 9">
    <name type="scientific">Parvularcula bermudensis (strain ATCC BAA-594 / HTCC2503 / KCTC 12087)</name>
    <dbReference type="NCBI Taxonomy" id="314260"/>
    <lineage>
        <taxon>Bacteria</taxon>
        <taxon>Pseudomonadati</taxon>
        <taxon>Pseudomonadota</taxon>
        <taxon>Alphaproteobacteria</taxon>
        <taxon>Parvularculales</taxon>
        <taxon>Parvularculaceae</taxon>
        <taxon>Parvularcula</taxon>
    </lineage>
</organism>
<evidence type="ECO:0000256" key="6">
    <source>
        <dbReference type="HAMAP-Rule" id="MF_00227"/>
    </source>
</evidence>
<dbReference type="EMBL" id="CP002156">
    <property type="protein sequence ID" value="ADM10673.1"/>
    <property type="molecule type" value="Genomic_DNA"/>
</dbReference>
<dbReference type="STRING" id="314260.PB2503_13179"/>
<accession>E0TGR4</accession>
<dbReference type="InterPro" id="IPR020568">
    <property type="entry name" value="Ribosomal_Su5_D2-typ_SF"/>
</dbReference>
<reference evidence="8 9" key="2">
    <citation type="journal article" date="2011" name="J. Bacteriol.">
        <title>Complete genome sequence of strain HTCC2503T of Parvularcula bermudensis, the type species of the order "Parvularculales" in the class Alphaproteobacteria.</title>
        <authorList>
            <person name="Oh H.M."/>
            <person name="Kang I."/>
            <person name="Vergin K.L."/>
            <person name="Kang D."/>
            <person name="Rhee K.H."/>
            <person name="Giovannoni S.J."/>
            <person name="Cho J.C."/>
        </authorList>
    </citation>
    <scope>NUCLEOTIDE SEQUENCE [LARGE SCALE GENOMIC DNA]</scope>
    <source>
        <strain evidence="9">ATCC BAA-594 / HTCC2503 / KCTC 12087</strain>
    </source>
</reference>
<dbReference type="InterPro" id="IPR000100">
    <property type="entry name" value="RNase_P"/>
</dbReference>
<keyword evidence="2 6" id="KW-0540">Nuclease</keyword>